<evidence type="ECO:0000313" key="2">
    <source>
        <dbReference type="EMBL" id="KAK3055110.1"/>
    </source>
</evidence>
<proteinExistence type="predicted"/>
<evidence type="ECO:0000256" key="1">
    <source>
        <dbReference type="SAM" id="MobiDB-lite"/>
    </source>
</evidence>
<gene>
    <name evidence="2" type="ORF">LTR09_003663</name>
</gene>
<feature type="compositionally biased region" description="Polar residues" evidence="1">
    <location>
        <begin position="709"/>
        <end position="718"/>
    </location>
</feature>
<comment type="caution">
    <text evidence="2">The sequence shown here is derived from an EMBL/GenBank/DDBJ whole genome shotgun (WGS) entry which is preliminary data.</text>
</comment>
<feature type="region of interest" description="Disordered" evidence="1">
    <location>
        <begin position="120"/>
        <end position="141"/>
    </location>
</feature>
<protein>
    <submittedName>
        <fullName evidence="2">Uncharacterized protein</fullName>
    </submittedName>
</protein>
<dbReference type="EMBL" id="JAWDJX010000009">
    <property type="protein sequence ID" value="KAK3055110.1"/>
    <property type="molecule type" value="Genomic_DNA"/>
</dbReference>
<organism evidence="2 3">
    <name type="scientific">Extremus antarcticus</name>
    <dbReference type="NCBI Taxonomy" id="702011"/>
    <lineage>
        <taxon>Eukaryota</taxon>
        <taxon>Fungi</taxon>
        <taxon>Dikarya</taxon>
        <taxon>Ascomycota</taxon>
        <taxon>Pezizomycotina</taxon>
        <taxon>Dothideomycetes</taxon>
        <taxon>Dothideomycetidae</taxon>
        <taxon>Mycosphaerellales</taxon>
        <taxon>Extremaceae</taxon>
        <taxon>Extremus</taxon>
    </lineage>
</organism>
<dbReference type="AlphaFoldDB" id="A0AAJ0DJ49"/>
<feature type="compositionally biased region" description="Polar residues" evidence="1">
    <location>
        <begin position="125"/>
        <end position="141"/>
    </location>
</feature>
<evidence type="ECO:0000313" key="3">
    <source>
        <dbReference type="Proteomes" id="UP001271007"/>
    </source>
</evidence>
<accession>A0AAJ0DJ49</accession>
<feature type="compositionally biased region" description="Polar residues" evidence="1">
    <location>
        <begin position="660"/>
        <end position="674"/>
    </location>
</feature>
<sequence>MPTYYARGVSATLATCDLRSTLTHSVKLTMGAETKRENQRFQEVFSKARQFRERTVGADGSTEGVLQFIGKDEDLPLYVVETGESIGYRPKKGEMEDGGGGGGGGIKAEAVETPQEALLEASDDSPLTSLGDTPRSSGLSSYTGYAAATPKVIAPKLAQTHMAQLLTDRLEMLGGDIEQALVLDIDFGFNAFLPSHTPNRKAGIATCKDLKIEIFLNGELADVRYVPSRAAKVAGMKESLRCTGTRVHRQVEKPWVYAPFSRADHTAAARWRAASNALASEAKSRGRNQLGNMPPSAEFLTALAALALPSRFASCHTLAVMDIVITAGRGNKYGANTSYVLAPTRLDDPDYTIPTTVAPSNLEQDSFAGNRPVASPYLLGHQPFEGHLHSSPEVPLRQARMAQPSTPSPLKKSTLDLEEELGIGRTPNRILFGSYEKTSGKTGNGARTLKQRLGDIGKMSRINQVKEMAKLRAELGSKEDGGSVKKKMKLEHNDDPFGGPSAPAGNNEGRGRNKKKTKLDHVIDQQLSSPHALPKAAPNDNPFLGTEAPAGNNQDDGIVKRTTRFEHAIDAGSSPRHLHFCLPIAEEDKTMSPADMFMSWPQHLTAPAPITTPEAVTDAGAVLAQSRIDMVLDAGVASNSALLRRIADSTPSRTPPRKSIASSLANSPTTTPVKPQTRPGPPKTPTPQRSRSAINGRDSPTPGSRKLGRTNTPGSSRSGCGANRTASKWIPGEQEWADGVKNFEPPPAFEGSCVTYAEDKGAQRQIMKARAGTFKEDTVLVGMRFIVV</sequence>
<dbReference type="Proteomes" id="UP001271007">
    <property type="component" value="Unassembled WGS sequence"/>
</dbReference>
<feature type="region of interest" description="Disordered" evidence="1">
    <location>
        <begin position="88"/>
        <end position="108"/>
    </location>
</feature>
<feature type="region of interest" description="Disordered" evidence="1">
    <location>
        <begin position="489"/>
        <end position="557"/>
    </location>
</feature>
<keyword evidence="3" id="KW-1185">Reference proteome</keyword>
<feature type="region of interest" description="Disordered" evidence="1">
    <location>
        <begin position="647"/>
        <end position="728"/>
    </location>
</feature>
<reference evidence="2" key="1">
    <citation type="submission" date="2023-04" db="EMBL/GenBank/DDBJ databases">
        <title>Black Yeasts Isolated from many extreme environments.</title>
        <authorList>
            <person name="Coleine C."/>
            <person name="Stajich J.E."/>
            <person name="Selbmann L."/>
        </authorList>
    </citation>
    <scope>NUCLEOTIDE SEQUENCE</scope>
    <source>
        <strain evidence="2">CCFEE 5312</strain>
    </source>
</reference>
<name>A0AAJ0DJ49_9PEZI</name>
<feature type="region of interest" description="Disordered" evidence="1">
    <location>
        <begin position="385"/>
        <end position="452"/>
    </location>
</feature>